<evidence type="ECO:0008006" key="4">
    <source>
        <dbReference type="Google" id="ProtNLM"/>
    </source>
</evidence>
<evidence type="ECO:0000313" key="3">
    <source>
        <dbReference type="Proteomes" id="UP000182798"/>
    </source>
</evidence>
<feature type="transmembrane region" description="Helical" evidence="1">
    <location>
        <begin position="117"/>
        <end position="139"/>
    </location>
</feature>
<name>A0A1J5TUJ5_9GAMM</name>
<protein>
    <recommendedName>
        <fullName evidence="4">Colicin V production protein</fullName>
    </recommendedName>
</protein>
<sequence>MSEFFTNISNLLAQVDWSSWVTVVTLLGFSALGFKRGMAKELIYSGFTVFGLIMAWWFYQDLASNPLMIKMGLSAKATMAIAFGAIFISIHLAKEFLYLLVAKASTIIDPCVLNKSFLLGILLVSAIGLSCYVDIFANFNVVQEAIANKYLRIGLSSTMIFIAIISVSSVILKLSNTVIHSVSPCILQHPISGILSALRFINNKLNATHIHSTNNNIGGAVVGLIKGILFIVIVVLILQNTNAISLQLFWIESQGALRVLQEIAISIQPKLAQYLIFLK</sequence>
<dbReference type="AlphaFoldDB" id="A0A1J5TUJ5"/>
<dbReference type="OrthoDB" id="9793137at2"/>
<keyword evidence="1" id="KW-1133">Transmembrane helix</keyword>
<evidence type="ECO:0000313" key="2">
    <source>
        <dbReference type="EMBL" id="OIR23836.1"/>
    </source>
</evidence>
<dbReference type="Proteomes" id="UP000182798">
    <property type="component" value="Unassembled WGS sequence"/>
</dbReference>
<comment type="caution">
    <text evidence="2">The sequence shown here is derived from an EMBL/GenBank/DDBJ whole genome shotgun (WGS) entry which is preliminary data.</text>
</comment>
<keyword evidence="1" id="KW-0812">Transmembrane</keyword>
<feature type="transmembrane region" description="Helical" evidence="1">
    <location>
        <begin position="17"/>
        <end position="34"/>
    </location>
</feature>
<proteinExistence type="predicted"/>
<feature type="transmembrane region" description="Helical" evidence="1">
    <location>
        <begin position="217"/>
        <end position="238"/>
    </location>
</feature>
<feature type="transmembrane region" description="Helical" evidence="1">
    <location>
        <begin position="79"/>
        <end position="101"/>
    </location>
</feature>
<feature type="transmembrane region" description="Helical" evidence="1">
    <location>
        <begin position="184"/>
        <end position="202"/>
    </location>
</feature>
<feature type="transmembrane region" description="Helical" evidence="1">
    <location>
        <begin position="151"/>
        <end position="172"/>
    </location>
</feature>
<gene>
    <name evidence="2" type="ORF">BGC33_08360</name>
</gene>
<dbReference type="EMBL" id="MIQH01001061">
    <property type="protein sequence ID" value="OIR23836.1"/>
    <property type="molecule type" value="Genomic_DNA"/>
</dbReference>
<feature type="transmembrane region" description="Helical" evidence="1">
    <location>
        <begin position="41"/>
        <end position="59"/>
    </location>
</feature>
<organism evidence="2 3">
    <name type="scientific">Bathymodiolus thermophilus thioautotrophic gill symbiont</name>
    <dbReference type="NCBI Taxonomy" id="2360"/>
    <lineage>
        <taxon>Bacteria</taxon>
        <taxon>Pseudomonadati</taxon>
        <taxon>Pseudomonadota</taxon>
        <taxon>Gammaproteobacteria</taxon>
        <taxon>sulfur-oxidizing symbionts</taxon>
    </lineage>
</organism>
<reference evidence="3" key="1">
    <citation type="submission" date="2016-09" db="EMBL/GenBank/DDBJ databases">
        <title>Genome Sequence of Bathymodiolus thermophilus sulfur-oxidizing gill endosymbiont.</title>
        <authorList>
            <person name="Ponnudurai R."/>
            <person name="Kleiner M."/>
            <person name="Sayavedra L."/>
            <person name="Thuermer A."/>
            <person name="Felbeck H."/>
            <person name="Schlueter R."/>
            <person name="Schweder T."/>
            <person name="Markert S."/>
        </authorList>
    </citation>
    <scope>NUCLEOTIDE SEQUENCE [LARGE SCALE GENOMIC DNA]</scope>
    <source>
        <strain evidence="3">BAT/CrabSpa'14</strain>
    </source>
</reference>
<evidence type="ECO:0000256" key="1">
    <source>
        <dbReference type="SAM" id="Phobius"/>
    </source>
</evidence>
<dbReference type="RefSeq" id="WP_071565244.1">
    <property type="nucleotide sequence ID" value="NZ_MIQH01001061.1"/>
</dbReference>
<accession>A0A1J5TUJ5</accession>
<keyword evidence="1" id="KW-0472">Membrane</keyword>